<dbReference type="WBParaSite" id="ECPE_0000384001-mRNA-1">
    <property type="protein sequence ID" value="ECPE_0000384001-mRNA-1"/>
    <property type="gene ID" value="ECPE_0000384001"/>
</dbReference>
<evidence type="ECO:0000313" key="3">
    <source>
        <dbReference type="WBParaSite" id="ECPE_0000384001-mRNA-1"/>
    </source>
</evidence>
<sequence length="159" mass="18080">MGCFGLEGKTYKGCGNPWNFTALRLEADQYEDQNLVIFGDFNFRLNLPLYVQRLQTTHTLPRSPATLTAEAGTTWNEKVDTGKSTPSDIVIERKVFQVLSADRLTWSNFQPLAHPSMHGVFSLHSTCLQMIISDYVGETHEKKKHPDLKDGYQLRQCKT</sequence>
<dbReference type="EMBL" id="UZAN01040736">
    <property type="protein sequence ID" value="VDP70740.1"/>
    <property type="molecule type" value="Genomic_DNA"/>
</dbReference>
<reference evidence="3" key="1">
    <citation type="submission" date="2016-06" db="UniProtKB">
        <authorList>
            <consortium name="WormBaseParasite"/>
        </authorList>
    </citation>
    <scope>IDENTIFICATION</scope>
</reference>
<name>A0A183AA50_9TREM</name>
<keyword evidence="2" id="KW-1185">Reference proteome</keyword>
<gene>
    <name evidence="1" type="ORF">ECPE_LOCUS3835</name>
</gene>
<reference evidence="1 2" key="2">
    <citation type="submission" date="2018-11" db="EMBL/GenBank/DDBJ databases">
        <authorList>
            <consortium name="Pathogen Informatics"/>
        </authorList>
    </citation>
    <scope>NUCLEOTIDE SEQUENCE [LARGE SCALE GENOMIC DNA]</scope>
    <source>
        <strain evidence="1 2">Egypt</strain>
    </source>
</reference>
<proteinExistence type="predicted"/>
<accession>A0A183AA50</accession>
<protein>
    <submittedName>
        <fullName evidence="3">IPPc domain-containing protein</fullName>
    </submittedName>
</protein>
<dbReference type="OrthoDB" id="5780965at2759"/>
<dbReference type="Proteomes" id="UP000272942">
    <property type="component" value="Unassembled WGS sequence"/>
</dbReference>
<dbReference type="AlphaFoldDB" id="A0A183AA50"/>
<evidence type="ECO:0000313" key="2">
    <source>
        <dbReference type="Proteomes" id="UP000272942"/>
    </source>
</evidence>
<evidence type="ECO:0000313" key="1">
    <source>
        <dbReference type="EMBL" id="VDP70740.1"/>
    </source>
</evidence>
<organism evidence="3">
    <name type="scientific">Echinostoma caproni</name>
    <dbReference type="NCBI Taxonomy" id="27848"/>
    <lineage>
        <taxon>Eukaryota</taxon>
        <taxon>Metazoa</taxon>
        <taxon>Spiralia</taxon>
        <taxon>Lophotrochozoa</taxon>
        <taxon>Platyhelminthes</taxon>
        <taxon>Trematoda</taxon>
        <taxon>Digenea</taxon>
        <taxon>Plagiorchiida</taxon>
        <taxon>Echinostomata</taxon>
        <taxon>Echinostomatoidea</taxon>
        <taxon>Echinostomatidae</taxon>
        <taxon>Echinostoma</taxon>
    </lineage>
</organism>